<dbReference type="PANTHER" id="PTHR42812">
    <property type="entry name" value="BETA-XYLOSIDASE"/>
    <property type="match status" value="1"/>
</dbReference>
<dbReference type="GO" id="GO:0004553">
    <property type="term" value="F:hydrolase activity, hydrolyzing O-glycosyl compounds"/>
    <property type="evidence" value="ECO:0007669"/>
    <property type="project" value="InterPro"/>
</dbReference>
<feature type="active site" description="Proton donor" evidence="4">
    <location>
        <position position="224"/>
    </location>
</feature>
<evidence type="ECO:0000256" key="3">
    <source>
        <dbReference type="ARBA" id="ARBA00023295"/>
    </source>
</evidence>
<evidence type="ECO:0000259" key="8">
    <source>
        <dbReference type="Pfam" id="PF17851"/>
    </source>
</evidence>
<evidence type="ECO:0000256" key="7">
    <source>
        <dbReference type="SAM" id="SignalP"/>
    </source>
</evidence>
<dbReference type="PANTHER" id="PTHR42812:SF12">
    <property type="entry name" value="BETA-XYLOSIDASE-RELATED"/>
    <property type="match status" value="1"/>
</dbReference>
<accession>A0A562Q0S9</accession>
<dbReference type="InterPro" id="IPR013320">
    <property type="entry name" value="ConA-like_dom_sf"/>
</dbReference>
<dbReference type="Gene3D" id="2.115.10.20">
    <property type="entry name" value="Glycosyl hydrolase domain, family 43"/>
    <property type="match status" value="1"/>
</dbReference>
<dbReference type="CDD" id="cd09001">
    <property type="entry name" value="GH43_FsAxh1-like"/>
    <property type="match status" value="1"/>
</dbReference>
<dbReference type="Pfam" id="PF04616">
    <property type="entry name" value="Glyco_hydro_43"/>
    <property type="match status" value="1"/>
</dbReference>
<feature type="active site" description="Proton acceptor" evidence="4">
    <location>
        <position position="46"/>
    </location>
</feature>
<evidence type="ECO:0000313" key="12">
    <source>
        <dbReference type="Proteomes" id="UP000437862"/>
    </source>
</evidence>
<dbReference type="SUPFAM" id="SSF75005">
    <property type="entry name" value="Arabinanase/levansucrase/invertase"/>
    <property type="match status" value="1"/>
</dbReference>
<feature type="site" description="Important for catalytic activity, responsible for pKa modulation of the active site Glu and correct orientation of both the proton donor and substrate" evidence="5">
    <location>
        <position position="171"/>
    </location>
</feature>
<name>A0A562Q0S9_9BURK</name>
<dbReference type="OrthoDB" id="8866236at2"/>
<keyword evidence="7" id="KW-0732">Signal</keyword>
<proteinExistence type="inferred from homology"/>
<evidence type="ECO:0000256" key="6">
    <source>
        <dbReference type="RuleBase" id="RU361187"/>
    </source>
</evidence>
<reference evidence="10 11" key="1">
    <citation type="journal article" date="2015" name="Stand. Genomic Sci.">
        <title>Genomic Encyclopedia of Bacterial and Archaeal Type Strains, Phase III: the genomes of soil and plant-associated and newly described type strains.</title>
        <authorList>
            <person name="Whitman W.B."/>
            <person name="Woyke T."/>
            <person name="Klenk H.P."/>
            <person name="Zhou Y."/>
            <person name="Lilburn T.G."/>
            <person name="Beck B.J."/>
            <person name="De Vos P."/>
            <person name="Vandamme P."/>
            <person name="Eisen J.A."/>
            <person name="Garrity G."/>
            <person name="Hugenholtz P."/>
            <person name="Kyrpides N.C."/>
        </authorList>
    </citation>
    <scope>NUCLEOTIDE SEQUENCE [LARGE SCALE GENOMIC DNA]</scope>
    <source>
        <strain evidence="10 11">CGMCC 1.10685</strain>
    </source>
</reference>
<feature type="chain" id="PRO_5044618098" evidence="7">
    <location>
        <begin position="31"/>
        <end position="544"/>
    </location>
</feature>
<evidence type="ECO:0000256" key="2">
    <source>
        <dbReference type="ARBA" id="ARBA00022801"/>
    </source>
</evidence>
<dbReference type="RefSeq" id="WP_145874082.1">
    <property type="nucleotide sequence ID" value="NZ_CP046904.1"/>
</dbReference>
<dbReference type="SUPFAM" id="SSF49899">
    <property type="entry name" value="Concanavalin A-like lectins/glucanases"/>
    <property type="match status" value="1"/>
</dbReference>
<evidence type="ECO:0000256" key="5">
    <source>
        <dbReference type="PIRSR" id="PIRSR606710-2"/>
    </source>
</evidence>
<dbReference type="Proteomes" id="UP000437862">
    <property type="component" value="Chromosome"/>
</dbReference>
<dbReference type="GO" id="GO:0005975">
    <property type="term" value="P:carbohydrate metabolic process"/>
    <property type="evidence" value="ECO:0007669"/>
    <property type="project" value="InterPro"/>
</dbReference>
<organism evidence="10 11">
    <name type="scientific">Pseudoduganella flava</name>
    <dbReference type="NCBI Taxonomy" id="871742"/>
    <lineage>
        <taxon>Bacteria</taxon>
        <taxon>Pseudomonadati</taxon>
        <taxon>Pseudomonadota</taxon>
        <taxon>Betaproteobacteria</taxon>
        <taxon>Burkholderiales</taxon>
        <taxon>Oxalobacteraceae</taxon>
        <taxon>Telluria group</taxon>
        <taxon>Pseudoduganella</taxon>
    </lineage>
</organism>
<dbReference type="Gene3D" id="2.60.120.200">
    <property type="match status" value="1"/>
</dbReference>
<protein>
    <submittedName>
        <fullName evidence="10">Beta-xylosidase</fullName>
    </submittedName>
    <submittedName>
        <fullName evidence="9">Family 43 glycosylhydrolase</fullName>
    </submittedName>
</protein>
<dbReference type="InterPro" id="IPR041542">
    <property type="entry name" value="GH43_C2"/>
</dbReference>
<dbReference type="EMBL" id="VLKW01000002">
    <property type="protein sequence ID" value="TWI50279.1"/>
    <property type="molecule type" value="Genomic_DNA"/>
</dbReference>
<reference evidence="9 12" key="3">
    <citation type="submission" date="2019-12" db="EMBL/GenBank/DDBJ databases">
        <title>Draft Genome Sequences of Six Type Strains of the Genus Massilia.</title>
        <authorList>
            <person name="Miess H."/>
            <person name="Frediansyah A."/>
            <person name="Goeker M."/>
            <person name="Gross H."/>
        </authorList>
    </citation>
    <scope>NUCLEOTIDE SEQUENCE [LARGE SCALE GENOMIC DNA]</scope>
    <source>
        <strain evidence="9 12">DSM 26639</strain>
    </source>
</reference>
<keyword evidence="12" id="KW-1185">Reference proteome</keyword>
<dbReference type="InterPro" id="IPR023296">
    <property type="entry name" value="Glyco_hydro_beta-prop_sf"/>
</dbReference>
<evidence type="ECO:0000256" key="1">
    <source>
        <dbReference type="ARBA" id="ARBA00009865"/>
    </source>
</evidence>
<feature type="domain" description="Beta-xylosidase C-terminal Concanavalin A-like" evidence="8">
    <location>
        <begin position="343"/>
        <end position="509"/>
    </location>
</feature>
<evidence type="ECO:0000313" key="11">
    <source>
        <dbReference type="Proteomes" id="UP000315112"/>
    </source>
</evidence>
<dbReference type="AlphaFoldDB" id="A0A562Q0S9"/>
<dbReference type="Pfam" id="PF17851">
    <property type="entry name" value="GH43_C2"/>
    <property type="match status" value="1"/>
</dbReference>
<evidence type="ECO:0000313" key="10">
    <source>
        <dbReference type="EMBL" id="TWI50279.1"/>
    </source>
</evidence>
<reference evidence="10" key="2">
    <citation type="submission" date="2019-07" db="EMBL/GenBank/DDBJ databases">
        <authorList>
            <person name="Whitman W."/>
            <person name="Huntemann M."/>
            <person name="Clum A."/>
            <person name="Pillay M."/>
            <person name="Palaniappan K."/>
            <person name="Varghese N."/>
            <person name="Mikhailova N."/>
            <person name="Stamatis D."/>
            <person name="Reddy T."/>
            <person name="Daum C."/>
            <person name="Shapiro N."/>
            <person name="Ivanova N."/>
            <person name="Kyrpides N."/>
            <person name="Woyke T."/>
        </authorList>
    </citation>
    <scope>NUCLEOTIDE SEQUENCE</scope>
    <source>
        <strain evidence="10">CGMCC 1.10685</strain>
    </source>
</reference>
<keyword evidence="2 6" id="KW-0378">Hydrolase</keyword>
<dbReference type="EMBL" id="CP046904">
    <property type="protein sequence ID" value="QGZ42909.1"/>
    <property type="molecule type" value="Genomic_DNA"/>
</dbReference>
<dbReference type="InterPro" id="IPR051795">
    <property type="entry name" value="Glycosyl_Hydrlase_43"/>
</dbReference>
<comment type="similarity">
    <text evidence="1 6">Belongs to the glycosyl hydrolase 43 family.</text>
</comment>
<evidence type="ECO:0000313" key="9">
    <source>
        <dbReference type="EMBL" id="QGZ42909.1"/>
    </source>
</evidence>
<evidence type="ECO:0000256" key="4">
    <source>
        <dbReference type="PIRSR" id="PIRSR606710-1"/>
    </source>
</evidence>
<dbReference type="Proteomes" id="UP000315112">
    <property type="component" value="Unassembled WGS sequence"/>
</dbReference>
<feature type="signal peptide" evidence="7">
    <location>
        <begin position="1"/>
        <end position="30"/>
    </location>
</feature>
<dbReference type="InterPro" id="IPR006710">
    <property type="entry name" value="Glyco_hydro_43"/>
</dbReference>
<sequence>MNPAVRQRRSQWLAATLAALALALFCAGCAAPGTYTNPILYADYSDPDVIRVDDDYFLVASSFHFSPGLPVLHSKDLVHWRIAGHVLDRLDFHPAYDMVPPYTLTDATSKPVGPGMRYAGGVWAPSIRHHAGRYYVYWATPDEGIFMSSAAHPAGPWTKPVTVLAGPGYEDPCPFWDDDGKAWLVHSKVGAGPLILHAMRADGTALLDAGITIVEDKVNLPVLEGPKLYKRNGWYYIFAPIGGVGTGPQAVLRARQITGPYEYRTVLHPGNGLAGPHQGGYVETPSGQGWFIHFNSTGAFGRIAHLQPVTWRDAWPVIGNGGLPVLEHQVPQMAGSGYRLQDSDEFAQPALGLQWSWNHNPDAARWSLTERPGFLRIGATRARHLVGARNTLTQILQGPASEITTRIELQGMAEGQRAGLVLFGVKVPWIGVVREDGINHLTYANAGAETRGARIDADAVILRATVTADQHVRFAYALDGQGAFTNFGPATPLAKFSWWKGSRPAVFTYVRSDADEPKAAHAGPLARDYIDVDWFRVRVLQGEP</sequence>
<gene>
    <name evidence="9" type="ORF">GO485_03445</name>
    <name evidence="10" type="ORF">IP92_01508</name>
</gene>
<keyword evidence="3 6" id="KW-0326">Glycosidase</keyword>